<proteinExistence type="predicted"/>
<sequence>MTRPRLRFDGWIAGVGTASGTRLVLGHWPRSPFGPFGDVMMEHPDGTRRLLAPTERVADFVAATYRFDDVDIKPVTVERVGAHWTVTAGPLLWRFTTGPRTALGRLLRWVPSAFAARPLWIRCADLPARAVGLRTLGDSPSGHRSFYGARDLHRITGGEARWQATDLGPLAGVEPPVRFGSVSVPPRPSLVRITTIVELPDTRPGA</sequence>
<reference evidence="1 2" key="1">
    <citation type="submission" date="2024-06" db="EMBL/GenBank/DDBJ databases">
        <title>The Natural Products Discovery Center: Release of the First 8490 Sequenced Strains for Exploring Actinobacteria Biosynthetic Diversity.</title>
        <authorList>
            <person name="Kalkreuter E."/>
            <person name="Kautsar S.A."/>
            <person name="Yang D."/>
            <person name="Bader C.D."/>
            <person name="Teijaro C.N."/>
            <person name="Fluegel L."/>
            <person name="Davis C.M."/>
            <person name="Simpson J.R."/>
            <person name="Lauterbach L."/>
            <person name="Steele A.D."/>
            <person name="Gui C."/>
            <person name="Meng S."/>
            <person name="Li G."/>
            <person name="Viehrig K."/>
            <person name="Ye F."/>
            <person name="Su P."/>
            <person name="Kiefer A.F."/>
            <person name="Nichols A."/>
            <person name="Cepeda A.J."/>
            <person name="Yan W."/>
            <person name="Fan B."/>
            <person name="Jiang Y."/>
            <person name="Adhikari A."/>
            <person name="Zheng C.-J."/>
            <person name="Schuster L."/>
            <person name="Cowan T.M."/>
            <person name="Smanski M.J."/>
            <person name="Chevrette M.G."/>
            <person name="De Carvalho L.P.S."/>
            <person name="Shen B."/>
        </authorList>
    </citation>
    <scope>NUCLEOTIDE SEQUENCE [LARGE SCALE GENOMIC DNA]</scope>
    <source>
        <strain evidence="1 2">NPDC052347</strain>
    </source>
</reference>
<evidence type="ECO:0000313" key="2">
    <source>
        <dbReference type="Proteomes" id="UP001552594"/>
    </source>
</evidence>
<keyword evidence="2" id="KW-1185">Reference proteome</keyword>
<evidence type="ECO:0000313" key="1">
    <source>
        <dbReference type="EMBL" id="MEV5510133.1"/>
    </source>
</evidence>
<evidence type="ECO:0008006" key="3">
    <source>
        <dbReference type="Google" id="ProtNLM"/>
    </source>
</evidence>
<gene>
    <name evidence="1" type="ORF">AB0L16_27510</name>
</gene>
<comment type="caution">
    <text evidence="1">The sequence shown here is derived from an EMBL/GenBank/DDBJ whole genome shotgun (WGS) entry which is preliminary data.</text>
</comment>
<dbReference type="Proteomes" id="UP001552594">
    <property type="component" value="Unassembled WGS sequence"/>
</dbReference>
<accession>A0ABV3K4P2</accession>
<protein>
    <recommendedName>
        <fullName evidence="3">Phosphodiesterase</fullName>
    </recommendedName>
</protein>
<name>A0ABV3K4P2_STRON</name>
<organism evidence="1 2">
    <name type="scientific">Streptomyces orinoci</name>
    <name type="common">Streptoverticillium orinoci</name>
    <dbReference type="NCBI Taxonomy" id="67339"/>
    <lineage>
        <taxon>Bacteria</taxon>
        <taxon>Bacillati</taxon>
        <taxon>Actinomycetota</taxon>
        <taxon>Actinomycetes</taxon>
        <taxon>Kitasatosporales</taxon>
        <taxon>Streptomycetaceae</taxon>
        <taxon>Streptomyces</taxon>
    </lineage>
</organism>
<dbReference type="EMBL" id="JBFAUK010000028">
    <property type="protein sequence ID" value="MEV5510133.1"/>
    <property type="molecule type" value="Genomic_DNA"/>
</dbReference>
<dbReference type="RefSeq" id="WP_109278402.1">
    <property type="nucleotide sequence ID" value="NZ_JBFAUK010000028.1"/>
</dbReference>